<accession>A0A8B8A5E0</accession>
<dbReference type="RefSeq" id="XP_022286682.1">
    <property type="nucleotide sequence ID" value="XM_022430974.1"/>
</dbReference>
<gene>
    <name evidence="2" type="primary">LOC111099615</name>
</gene>
<reference evidence="2" key="1">
    <citation type="submission" date="2025-08" db="UniProtKB">
        <authorList>
            <consortium name="RefSeq"/>
        </authorList>
    </citation>
    <scope>IDENTIFICATION</scope>
    <source>
        <tissue evidence="2">Whole sample</tissue>
    </source>
</reference>
<evidence type="ECO:0000313" key="1">
    <source>
        <dbReference type="Proteomes" id="UP000694844"/>
    </source>
</evidence>
<proteinExistence type="predicted"/>
<dbReference type="GeneID" id="111099615"/>
<protein>
    <submittedName>
        <fullName evidence="2">Uncharacterized protein LOC111099615 isoform X3</fullName>
    </submittedName>
</protein>
<keyword evidence="1" id="KW-1185">Reference proteome</keyword>
<name>A0A8B8A5E0_CRAVI</name>
<organism evidence="1 2">
    <name type="scientific">Crassostrea virginica</name>
    <name type="common">Eastern oyster</name>
    <dbReference type="NCBI Taxonomy" id="6565"/>
    <lineage>
        <taxon>Eukaryota</taxon>
        <taxon>Metazoa</taxon>
        <taxon>Spiralia</taxon>
        <taxon>Lophotrochozoa</taxon>
        <taxon>Mollusca</taxon>
        <taxon>Bivalvia</taxon>
        <taxon>Autobranchia</taxon>
        <taxon>Pteriomorphia</taxon>
        <taxon>Ostreida</taxon>
        <taxon>Ostreoidea</taxon>
        <taxon>Ostreidae</taxon>
        <taxon>Crassostrea</taxon>
    </lineage>
</organism>
<dbReference type="Proteomes" id="UP000694844">
    <property type="component" value="Chromosome 6"/>
</dbReference>
<evidence type="ECO:0000313" key="2">
    <source>
        <dbReference type="RefSeq" id="XP_022286682.1"/>
    </source>
</evidence>
<dbReference type="AlphaFoldDB" id="A0A8B8A5E0"/>
<sequence>MPESDADPCTSHAQEDLSTFAEPQIISIKENTASDYATTTATVELPENLREKGTEIRNQKKTGLNSFINIPICQNILITESIIHPLSSVQSNVVQHSACNNYFCHTISFHGMSGLLLFETYKIHTYSNENLPS</sequence>
<dbReference type="OrthoDB" id="8816800at2759"/>